<sequence length="124" mass="12669">MSPRSALIRLGITAAAGALALGATSPALANGPALADGPDPVSVPDTTAYQGVVTAVGGLLLRNAPTRGSAVVRTAAQGEIVQIYCKQPGETVDGNPLWYLLADGTWAWGAARYINNIGPSPRWC</sequence>
<feature type="domain" description="SH3b" evidence="2">
    <location>
        <begin position="58"/>
        <end position="114"/>
    </location>
</feature>
<reference evidence="3 4" key="1">
    <citation type="submission" date="2019-05" db="EMBL/GenBank/DDBJ databases">
        <title>Streptomyces sp. NEAU-C151, a novel actinomycete isolated from soil.</title>
        <authorList>
            <person name="Han L."/>
            <person name="Jiang H."/>
        </authorList>
    </citation>
    <scope>NUCLEOTIDE SEQUENCE [LARGE SCALE GENOMIC DNA]</scope>
    <source>
        <strain evidence="3 4">NEAU-C151</strain>
    </source>
</reference>
<dbReference type="InterPro" id="IPR003646">
    <property type="entry name" value="SH3-like_bac-type"/>
</dbReference>
<feature type="chain" id="PRO_5024282471" evidence="1">
    <location>
        <begin position="30"/>
        <end position="124"/>
    </location>
</feature>
<dbReference type="RefSeq" id="WP_138051025.1">
    <property type="nucleotide sequence ID" value="NZ_VBZC01000112.1"/>
</dbReference>
<proteinExistence type="predicted"/>
<dbReference type="Gene3D" id="2.30.30.40">
    <property type="entry name" value="SH3 Domains"/>
    <property type="match status" value="1"/>
</dbReference>
<protein>
    <submittedName>
        <fullName evidence="3">SH3 domain-containing protein</fullName>
    </submittedName>
</protein>
<keyword evidence="4" id="KW-1185">Reference proteome</keyword>
<evidence type="ECO:0000313" key="3">
    <source>
        <dbReference type="EMBL" id="TLS39701.1"/>
    </source>
</evidence>
<name>A0A5R9F9G5_9ACTN</name>
<evidence type="ECO:0000256" key="1">
    <source>
        <dbReference type="SAM" id="SignalP"/>
    </source>
</evidence>
<keyword evidence="1" id="KW-0732">Signal</keyword>
<dbReference type="AlphaFoldDB" id="A0A5R9F9G5"/>
<dbReference type="Proteomes" id="UP000305906">
    <property type="component" value="Unassembled WGS sequence"/>
</dbReference>
<dbReference type="Pfam" id="PF08239">
    <property type="entry name" value="SH3_3"/>
    <property type="match status" value="1"/>
</dbReference>
<organism evidence="3 4">
    <name type="scientific">Streptomyces montanus</name>
    <dbReference type="NCBI Taxonomy" id="2580423"/>
    <lineage>
        <taxon>Bacteria</taxon>
        <taxon>Bacillati</taxon>
        <taxon>Actinomycetota</taxon>
        <taxon>Actinomycetes</taxon>
        <taxon>Kitasatosporales</taxon>
        <taxon>Streptomycetaceae</taxon>
        <taxon>Streptomyces</taxon>
    </lineage>
</organism>
<evidence type="ECO:0000313" key="4">
    <source>
        <dbReference type="Proteomes" id="UP000305906"/>
    </source>
</evidence>
<comment type="caution">
    <text evidence="3">The sequence shown here is derived from an EMBL/GenBank/DDBJ whole genome shotgun (WGS) entry which is preliminary data.</text>
</comment>
<evidence type="ECO:0000259" key="2">
    <source>
        <dbReference type="Pfam" id="PF08239"/>
    </source>
</evidence>
<dbReference type="EMBL" id="VBZC01000112">
    <property type="protein sequence ID" value="TLS39701.1"/>
    <property type="molecule type" value="Genomic_DNA"/>
</dbReference>
<accession>A0A5R9F9G5</accession>
<feature type="signal peptide" evidence="1">
    <location>
        <begin position="1"/>
        <end position="29"/>
    </location>
</feature>
<gene>
    <name evidence="3" type="ORF">FE633_45505</name>
</gene>